<accession>A0A1X7R380</accession>
<sequence>MAKAVKRVSKASKSTRSKPKTVISQSQRKKTKFKVEKMNKQHDALSFNAGEMNKALRGSPKENDKKSTLHKRDILEGRQKDRAIKDLLDKKEKAADDSLLKQIEMMSGFSL</sequence>
<evidence type="ECO:0000256" key="1">
    <source>
        <dbReference type="SAM" id="MobiDB-lite"/>
    </source>
</evidence>
<protein>
    <submittedName>
        <fullName evidence="2">Similar to Saccharomyces cerevisiae YCL058W-A ADF1 Transcriptional repressor encoded by the antisense strand of the FYV5 protein</fullName>
    </submittedName>
</protein>
<evidence type="ECO:0000313" key="3">
    <source>
        <dbReference type="Proteomes" id="UP000196158"/>
    </source>
</evidence>
<feature type="region of interest" description="Disordered" evidence="1">
    <location>
        <begin position="1"/>
        <end position="77"/>
    </location>
</feature>
<dbReference type="AlphaFoldDB" id="A0A1X7R380"/>
<name>A0A1X7R380_9SACH</name>
<dbReference type="EMBL" id="FXLY01000005">
    <property type="protein sequence ID" value="SMN20095.1"/>
    <property type="molecule type" value="Genomic_DNA"/>
</dbReference>
<feature type="compositionally biased region" description="Basic and acidic residues" evidence="1">
    <location>
        <begin position="59"/>
        <end position="77"/>
    </location>
</feature>
<dbReference type="Proteomes" id="UP000196158">
    <property type="component" value="Unassembled WGS sequence"/>
</dbReference>
<reference evidence="2 3" key="1">
    <citation type="submission" date="2017-04" db="EMBL/GenBank/DDBJ databases">
        <authorList>
            <person name="Afonso C.L."/>
            <person name="Miller P.J."/>
            <person name="Scott M.A."/>
            <person name="Spackman E."/>
            <person name="Goraichik I."/>
            <person name="Dimitrov K.M."/>
            <person name="Suarez D.L."/>
            <person name="Swayne D.E."/>
        </authorList>
    </citation>
    <scope>NUCLEOTIDE SEQUENCE [LARGE SCALE GENOMIC DNA]</scope>
</reference>
<proteinExistence type="predicted"/>
<feature type="compositionally biased region" description="Basic residues" evidence="1">
    <location>
        <begin position="1"/>
        <end position="19"/>
    </location>
</feature>
<gene>
    <name evidence="2" type="ORF">KASA_0N00176G</name>
</gene>
<evidence type="ECO:0000313" key="2">
    <source>
        <dbReference type="EMBL" id="SMN20095.1"/>
    </source>
</evidence>
<dbReference type="OrthoDB" id="4063321at2759"/>
<keyword evidence="3" id="KW-1185">Reference proteome</keyword>
<feature type="compositionally biased region" description="Basic and acidic residues" evidence="1">
    <location>
        <begin position="33"/>
        <end position="43"/>
    </location>
</feature>
<organism evidence="2 3">
    <name type="scientific">Maudiozyma saulgeensis</name>
    <dbReference type="NCBI Taxonomy" id="1789683"/>
    <lineage>
        <taxon>Eukaryota</taxon>
        <taxon>Fungi</taxon>
        <taxon>Dikarya</taxon>
        <taxon>Ascomycota</taxon>
        <taxon>Saccharomycotina</taxon>
        <taxon>Saccharomycetes</taxon>
        <taxon>Saccharomycetales</taxon>
        <taxon>Saccharomycetaceae</taxon>
        <taxon>Maudiozyma</taxon>
    </lineage>
</organism>